<sequence length="29" mass="3305">MLCPNHDALFDKGLISFQDSGEIISRIKR</sequence>
<dbReference type="EMBL" id="JABWCS010000206">
    <property type="protein sequence ID" value="NUU61111.1"/>
    <property type="molecule type" value="Genomic_DNA"/>
</dbReference>
<dbReference type="Proteomes" id="UP000564806">
    <property type="component" value="Unassembled WGS sequence"/>
</dbReference>
<gene>
    <name evidence="1" type="ORF">HPT30_12205</name>
</gene>
<protein>
    <submittedName>
        <fullName evidence="1">Uncharacterized protein</fullName>
    </submittedName>
</protein>
<comment type="caution">
    <text evidence="1">The sequence shown here is derived from an EMBL/GenBank/DDBJ whole genome shotgun (WGS) entry which is preliminary data.</text>
</comment>
<proteinExistence type="predicted"/>
<evidence type="ECO:0000313" key="2">
    <source>
        <dbReference type="Proteomes" id="UP000564806"/>
    </source>
</evidence>
<keyword evidence="2" id="KW-1185">Reference proteome</keyword>
<evidence type="ECO:0000313" key="1">
    <source>
        <dbReference type="EMBL" id="NUU61111.1"/>
    </source>
</evidence>
<reference evidence="1" key="1">
    <citation type="submission" date="2020-06" db="EMBL/GenBank/DDBJ databases">
        <title>Paenibacillus sp. nov., isolated from soil.</title>
        <authorList>
            <person name="Seo Y.L."/>
        </authorList>
    </citation>
    <scope>NUCLEOTIDE SEQUENCE [LARGE SCALE GENOMIC DNA]</scope>
    <source>
        <strain evidence="1">JW14</strain>
    </source>
</reference>
<dbReference type="AlphaFoldDB" id="A0A850ET22"/>
<name>A0A850ET22_9BACL</name>
<organism evidence="1 2">
    <name type="scientific">Paenibacillus agri</name>
    <dbReference type="NCBI Taxonomy" id="2744309"/>
    <lineage>
        <taxon>Bacteria</taxon>
        <taxon>Bacillati</taxon>
        <taxon>Bacillota</taxon>
        <taxon>Bacilli</taxon>
        <taxon>Bacillales</taxon>
        <taxon>Paenibacillaceae</taxon>
        <taxon>Paenibacillus</taxon>
    </lineage>
</organism>
<accession>A0A850ET22</accession>